<dbReference type="AlphaFoldDB" id="A0A2H1FFI6"/>
<dbReference type="Proteomes" id="UP000230607">
    <property type="component" value="Chromosome 1"/>
</dbReference>
<dbReference type="Pfam" id="PF00382">
    <property type="entry name" value="TFIIB"/>
    <property type="match status" value="2"/>
</dbReference>
<dbReference type="PANTHER" id="PTHR11618">
    <property type="entry name" value="TRANSCRIPTION INITIATION FACTOR IIB-RELATED"/>
    <property type="match status" value="1"/>
</dbReference>
<keyword evidence="3" id="KW-0677">Repeat</keyword>
<evidence type="ECO:0000256" key="2">
    <source>
        <dbReference type="ARBA" id="ARBA00013932"/>
    </source>
</evidence>
<dbReference type="GO" id="GO:0097550">
    <property type="term" value="C:transcription preinitiation complex"/>
    <property type="evidence" value="ECO:0007669"/>
    <property type="project" value="TreeGrafter"/>
</dbReference>
<gene>
    <name evidence="7" type="ORF">NCS_11329</name>
</gene>
<evidence type="ECO:0000259" key="6">
    <source>
        <dbReference type="SMART" id="SM00385"/>
    </source>
</evidence>
<evidence type="ECO:0000256" key="4">
    <source>
        <dbReference type="ARBA" id="ARBA00023015"/>
    </source>
</evidence>
<protein>
    <recommendedName>
        <fullName evidence="2">Transcription initiation factor IIB</fullName>
    </recommendedName>
</protein>
<feature type="domain" description="Cyclin-like" evidence="6">
    <location>
        <begin position="234"/>
        <end position="315"/>
    </location>
</feature>
<dbReference type="PRINTS" id="PR00685">
    <property type="entry name" value="TIFACTORIIB"/>
</dbReference>
<evidence type="ECO:0000313" key="8">
    <source>
        <dbReference type="Proteomes" id="UP000230607"/>
    </source>
</evidence>
<dbReference type="InterPro" id="IPR013150">
    <property type="entry name" value="TFIIB_cyclin"/>
</dbReference>
<dbReference type="Gene3D" id="1.10.472.170">
    <property type="match status" value="1"/>
</dbReference>
<evidence type="ECO:0000313" key="7">
    <source>
        <dbReference type="EMBL" id="SMH71517.1"/>
    </source>
</evidence>
<dbReference type="SMART" id="SM00385">
    <property type="entry name" value="CYCLIN"/>
    <property type="match status" value="2"/>
</dbReference>
<dbReference type="RefSeq" id="WP_157927467.1">
    <property type="nucleotide sequence ID" value="NZ_LT841358.1"/>
</dbReference>
<dbReference type="Gene3D" id="1.10.472.10">
    <property type="entry name" value="Cyclin-like"/>
    <property type="match status" value="1"/>
</dbReference>
<proteinExistence type="inferred from homology"/>
<dbReference type="SUPFAM" id="SSF47954">
    <property type="entry name" value="Cyclin-like"/>
    <property type="match status" value="2"/>
</dbReference>
<accession>A0A2H1FFI6</accession>
<dbReference type="InterPro" id="IPR013763">
    <property type="entry name" value="Cyclin-like_dom"/>
</dbReference>
<organism evidence="7 8">
    <name type="scientific">Candidatus Nitrosotalea okcheonensis</name>
    <dbReference type="NCBI Taxonomy" id="1903276"/>
    <lineage>
        <taxon>Archaea</taxon>
        <taxon>Nitrososphaerota</taxon>
        <taxon>Nitrososphaeria</taxon>
        <taxon>Nitrosotaleales</taxon>
        <taxon>Nitrosotaleaceae</taxon>
        <taxon>Nitrosotalea</taxon>
    </lineage>
</organism>
<comment type="similarity">
    <text evidence="1">Belongs to the TFIIB family.</text>
</comment>
<keyword evidence="7" id="KW-0396">Initiation factor</keyword>
<dbReference type="InterPro" id="IPR036915">
    <property type="entry name" value="Cyclin-like_sf"/>
</dbReference>
<dbReference type="PROSITE" id="PS00782">
    <property type="entry name" value="TFIIB"/>
    <property type="match status" value="1"/>
</dbReference>
<reference evidence="8" key="1">
    <citation type="submission" date="2017-03" db="EMBL/GenBank/DDBJ databases">
        <authorList>
            <person name="Herbold C."/>
        </authorList>
    </citation>
    <scope>NUCLEOTIDE SEQUENCE [LARGE SCALE GENOMIC DNA]</scope>
</reference>
<dbReference type="GO" id="GO:0070897">
    <property type="term" value="P:transcription preinitiation complex assembly"/>
    <property type="evidence" value="ECO:0007669"/>
    <property type="project" value="InterPro"/>
</dbReference>
<name>A0A2H1FFI6_9ARCH</name>
<dbReference type="InterPro" id="IPR000812">
    <property type="entry name" value="TFIIB"/>
</dbReference>
<dbReference type="OrthoDB" id="7429at2157"/>
<keyword evidence="8" id="KW-1185">Reference proteome</keyword>
<keyword evidence="7" id="KW-0648">Protein biosynthesis</keyword>
<evidence type="ECO:0000256" key="5">
    <source>
        <dbReference type="ARBA" id="ARBA00023163"/>
    </source>
</evidence>
<dbReference type="GO" id="GO:0017025">
    <property type="term" value="F:TBP-class protein binding"/>
    <property type="evidence" value="ECO:0007669"/>
    <property type="project" value="InterPro"/>
</dbReference>
<evidence type="ECO:0000256" key="1">
    <source>
        <dbReference type="ARBA" id="ARBA00010857"/>
    </source>
</evidence>
<dbReference type="GO" id="GO:0003743">
    <property type="term" value="F:translation initiation factor activity"/>
    <property type="evidence" value="ECO:0007669"/>
    <property type="project" value="UniProtKB-KW"/>
</dbReference>
<feature type="domain" description="Cyclin-like" evidence="6">
    <location>
        <begin position="140"/>
        <end position="221"/>
    </location>
</feature>
<dbReference type="InterPro" id="IPR023486">
    <property type="entry name" value="TFIIB_CS"/>
</dbReference>
<keyword evidence="4" id="KW-0805">Transcription regulation</keyword>
<dbReference type="EMBL" id="LT841358">
    <property type="protein sequence ID" value="SMH71517.1"/>
    <property type="molecule type" value="Genomic_DNA"/>
</dbReference>
<dbReference type="SUPFAM" id="SSF57783">
    <property type="entry name" value="Zinc beta-ribbon"/>
    <property type="match status" value="1"/>
</dbReference>
<evidence type="ECO:0000256" key="3">
    <source>
        <dbReference type="ARBA" id="ARBA00022737"/>
    </source>
</evidence>
<keyword evidence="5" id="KW-0804">Transcription</keyword>
<sequence>MSKHKQILVKPVLDVSTNSSQKINELFPKCTTPNCKGWPIVTDNVSGEILCGSCGLVLEEKSLETISPYAYDSTDYLAKKNSGMGISLTMFDMNMTTIISDRDSLGNSLSRTAKNDFHRLKMLNTRSITSRNKTLRAALLFLNMLQMKLGMPDSVTENSAHLYRKAMRSRMTVGRKSKNLMCACVYASCKQGGIPRSILEISLTSNVGKKEIARTYRSLIEKFDLSIIPFSSKEFLARIANEAQISEKSKRRALEIISTAEETGLARGKHPKALAAASLYLACILNTEQKTQAEITKASGVTSTTIRARYNDLKKLCIESEDKDNLQKTWQNK</sequence>
<dbReference type="PANTHER" id="PTHR11618:SF13">
    <property type="entry name" value="TRANSCRIPTION INITIATION FACTOR IIB"/>
    <property type="match status" value="1"/>
</dbReference>